<proteinExistence type="predicted"/>
<sequence length="170" mass="19660">MLRKVFFVSLVLFSIATNAQTLWKSSRYGYSVEIPKGFKTQQIVGSNVDFKISSEEKGNSIIIVVKQISFDNKKYTIGDLINDLPSYVKNWEEGAYEYFNTPQVLKYGKTTLSGATAIWFDYITDNGLFYYKNYQVVKGNLLYTITFSCMYSKEPSNAPIWYRFKESLKL</sequence>
<reference evidence="3" key="1">
    <citation type="submission" date="2017-06" db="EMBL/GenBank/DDBJ databases">
        <title>Complete genome sequence of Capnocytophaga sp. KCOM 1579 (=ChDC OS43) isolated from a human refractory periapical abscess lesion.</title>
        <authorList>
            <person name="Kook J.-K."/>
            <person name="Park S.-N."/>
            <person name="Lim Y.K."/>
            <person name="Roh H."/>
        </authorList>
    </citation>
    <scope>NUCLEOTIDE SEQUENCE [LARGE SCALE GENOMIC DNA]</scope>
    <source>
        <strain evidence="3">ChDC OS43</strain>
    </source>
</reference>
<keyword evidence="3" id="KW-1185">Reference proteome</keyword>
<dbReference type="AlphaFoldDB" id="A0A1Z4BNS9"/>
<dbReference type="Gene3D" id="3.40.1000.10">
    <property type="entry name" value="Mog1/PsbP, alpha/beta/alpha sandwich"/>
    <property type="match status" value="1"/>
</dbReference>
<evidence type="ECO:0000313" key="3">
    <source>
        <dbReference type="Proteomes" id="UP000197007"/>
    </source>
</evidence>
<gene>
    <name evidence="2" type="ORF">CBG49_07510</name>
</gene>
<accession>A0A1Z4BNS9</accession>
<dbReference type="RefSeq" id="WP_088594008.1">
    <property type="nucleotide sequence ID" value="NZ_CP022022.1"/>
</dbReference>
<evidence type="ECO:0000256" key="1">
    <source>
        <dbReference type="SAM" id="SignalP"/>
    </source>
</evidence>
<dbReference type="KEGG" id="capn:CBG49_07510"/>
<keyword evidence="1" id="KW-0732">Signal</keyword>
<organism evidence="2 3">
    <name type="scientific">Capnocytophaga endodontalis</name>
    <dbReference type="NCBI Taxonomy" id="2708117"/>
    <lineage>
        <taxon>Bacteria</taxon>
        <taxon>Pseudomonadati</taxon>
        <taxon>Bacteroidota</taxon>
        <taxon>Flavobacteriia</taxon>
        <taxon>Flavobacteriales</taxon>
        <taxon>Flavobacteriaceae</taxon>
        <taxon>Capnocytophaga</taxon>
    </lineage>
</organism>
<feature type="chain" id="PRO_5013006660" evidence="1">
    <location>
        <begin position="20"/>
        <end position="170"/>
    </location>
</feature>
<dbReference type="Proteomes" id="UP000197007">
    <property type="component" value="Chromosome"/>
</dbReference>
<evidence type="ECO:0000313" key="2">
    <source>
        <dbReference type="EMBL" id="ASF42928.1"/>
    </source>
</evidence>
<dbReference type="EMBL" id="CP022022">
    <property type="protein sequence ID" value="ASF42928.1"/>
    <property type="molecule type" value="Genomic_DNA"/>
</dbReference>
<protein>
    <submittedName>
        <fullName evidence="2">Uncharacterized protein</fullName>
    </submittedName>
</protein>
<feature type="signal peptide" evidence="1">
    <location>
        <begin position="1"/>
        <end position="19"/>
    </location>
</feature>
<name>A0A1Z4BNS9_9FLAO</name>